<dbReference type="InterPro" id="IPR004155">
    <property type="entry name" value="PBS_lyase_HEAT"/>
</dbReference>
<dbReference type="PANTHER" id="PTHR12697:SF5">
    <property type="entry name" value="DEOXYHYPUSINE HYDROXYLASE"/>
    <property type="match status" value="1"/>
</dbReference>
<sequence>MITLTNMRMANAILLCTTALILPTKALAEQSSVNAQCQQSYVVKINTQTTFDFNGQQITRHKLNGNLSLKPLNNDLQGLWWGIHFNNIQQTANGEVIADDPSYQIPFAVLRNFNGQLIDFRFPVKLEKSQQDKLKGLAYYLQYSTEWQEKPKQKEIDTIGEYQAIYSFKDKQLIKHKTQYNNLDQVEMTIGTLNSIDIERAEQRFTLSDCWLDSTRGNQKLTTASEGQGFTMETLQTYSVIQTAQKVDSPLWLLPTDISLWQAPTKAEKPLTKEELAALRKALRQDIKNIKITDLRASDLGQWLEKYDAVIDELGVMLLANEFNDKDAMRLFNAIGLLDSENSHKLLINLMQEPELSETQRFRAMRAIAAGTKALTASVADNLIEMLESDHFQGSESLRGSAIMSLGAVLQRRPNNAAAQQVTTALTNRLAGNSNINERASLIASLGNTTNQDLTPTIAKYANDDSERVRANAAFALGQMGNKQAYDTLSNMLHSEGDNRPQQAVLGALQRFELNERDISRVAEMAKVSKSERTRGNAIKALATQQHAKQQVKTELKQILKSEKSKKNFTLVAKTLTQMRNSD</sequence>
<dbReference type="KEGG" id="cate:C2869_12630"/>
<proteinExistence type="predicted"/>
<reference evidence="3 4" key="1">
    <citation type="submission" date="2018-01" db="EMBL/GenBank/DDBJ databases">
        <title>Genome sequence of a Cantenovulum-like bacteria.</title>
        <authorList>
            <person name="Tan W.R."/>
            <person name="Lau N.-S."/>
            <person name="Go F."/>
            <person name="Amirul A.-A.A."/>
        </authorList>
    </citation>
    <scope>NUCLEOTIDE SEQUENCE [LARGE SCALE GENOMIC DNA]</scope>
    <source>
        <strain evidence="3 4">CCB-QB4</strain>
    </source>
</reference>
<evidence type="ECO:0000256" key="1">
    <source>
        <dbReference type="ARBA" id="ARBA00045876"/>
    </source>
</evidence>
<evidence type="ECO:0000313" key="4">
    <source>
        <dbReference type="Proteomes" id="UP000244441"/>
    </source>
</evidence>
<feature type="chain" id="PRO_5015435436" description="HEAT repeat domain-containing protein" evidence="2">
    <location>
        <begin position="29"/>
        <end position="583"/>
    </location>
</feature>
<dbReference type="SUPFAM" id="SSF48371">
    <property type="entry name" value="ARM repeat"/>
    <property type="match status" value="1"/>
</dbReference>
<dbReference type="SMART" id="SM00567">
    <property type="entry name" value="EZ_HEAT"/>
    <property type="match status" value="4"/>
</dbReference>
<dbReference type="PROSITE" id="PS50077">
    <property type="entry name" value="HEAT_REPEAT"/>
    <property type="match status" value="1"/>
</dbReference>
<organism evidence="3 4">
    <name type="scientific">Saccharobesus litoralis</name>
    <dbReference type="NCBI Taxonomy" id="2172099"/>
    <lineage>
        <taxon>Bacteria</taxon>
        <taxon>Pseudomonadati</taxon>
        <taxon>Pseudomonadota</taxon>
        <taxon>Gammaproteobacteria</taxon>
        <taxon>Alteromonadales</taxon>
        <taxon>Alteromonadaceae</taxon>
        <taxon>Saccharobesus</taxon>
    </lineage>
</organism>
<evidence type="ECO:0000256" key="2">
    <source>
        <dbReference type="SAM" id="SignalP"/>
    </source>
</evidence>
<feature type="signal peptide" evidence="2">
    <location>
        <begin position="1"/>
        <end position="28"/>
    </location>
</feature>
<name>A0A2S0VSP1_9ALTE</name>
<dbReference type="Pfam" id="PF13646">
    <property type="entry name" value="HEAT_2"/>
    <property type="match status" value="1"/>
</dbReference>
<protein>
    <recommendedName>
        <fullName evidence="5">HEAT repeat domain-containing protein</fullName>
    </recommendedName>
</protein>
<evidence type="ECO:0008006" key="5">
    <source>
        <dbReference type="Google" id="ProtNLM"/>
    </source>
</evidence>
<comment type="function">
    <text evidence="1">Catalyzes the hydroxylation of the N(6)-(4-aminobutyl)-L-lysine intermediate produced by deoxyhypusine synthase/DHPS on a critical lysine of the eukaryotic translation initiation factor 5A/eIF-5A. This is the second step of the post-translational modification of that lysine into an unusual amino acid residue named hypusine. Hypusination is unique to mature eIF-5A factor and is essential for its function.</text>
</comment>
<gene>
    <name evidence="3" type="ORF">C2869_12630</name>
</gene>
<dbReference type="EMBL" id="CP026604">
    <property type="protein sequence ID" value="AWB67231.1"/>
    <property type="molecule type" value="Genomic_DNA"/>
</dbReference>
<dbReference type="InterPro" id="IPR011989">
    <property type="entry name" value="ARM-like"/>
</dbReference>
<dbReference type="PANTHER" id="PTHR12697">
    <property type="entry name" value="PBS LYASE HEAT-LIKE PROTEIN"/>
    <property type="match status" value="1"/>
</dbReference>
<dbReference type="Gene3D" id="1.25.10.10">
    <property type="entry name" value="Leucine-rich Repeat Variant"/>
    <property type="match status" value="1"/>
</dbReference>
<dbReference type="Proteomes" id="UP000244441">
    <property type="component" value="Chromosome"/>
</dbReference>
<accession>A0A2S0VSP1</accession>
<dbReference type="InterPro" id="IPR016024">
    <property type="entry name" value="ARM-type_fold"/>
</dbReference>
<keyword evidence="2" id="KW-0732">Signal</keyword>
<keyword evidence="4" id="KW-1185">Reference proteome</keyword>
<dbReference type="GO" id="GO:0016491">
    <property type="term" value="F:oxidoreductase activity"/>
    <property type="evidence" value="ECO:0007669"/>
    <property type="project" value="TreeGrafter"/>
</dbReference>
<evidence type="ECO:0000313" key="3">
    <source>
        <dbReference type="EMBL" id="AWB67231.1"/>
    </source>
</evidence>
<dbReference type="AlphaFoldDB" id="A0A2S0VSP1"/>
<dbReference type="InterPro" id="IPR021133">
    <property type="entry name" value="HEAT_type_2"/>
</dbReference>